<evidence type="ECO:0000256" key="7">
    <source>
        <dbReference type="RuleBase" id="RU361270"/>
    </source>
</evidence>
<dbReference type="Proteomes" id="UP000664761">
    <property type="component" value="Unassembled WGS sequence"/>
</dbReference>
<evidence type="ECO:0000259" key="8">
    <source>
        <dbReference type="Pfam" id="PF00576"/>
    </source>
</evidence>
<comment type="catalytic activity">
    <reaction evidence="1 7">
        <text>5-hydroxyisourate + H2O = 5-hydroxy-2-oxo-4-ureido-2,5-dihydro-1H-imidazole-5-carboxylate + H(+)</text>
        <dbReference type="Rhea" id="RHEA:23736"/>
        <dbReference type="ChEBI" id="CHEBI:15377"/>
        <dbReference type="ChEBI" id="CHEBI:15378"/>
        <dbReference type="ChEBI" id="CHEBI:18072"/>
        <dbReference type="ChEBI" id="CHEBI:58639"/>
        <dbReference type="EC" id="3.5.2.17"/>
    </reaction>
</comment>
<dbReference type="PROSITE" id="PS00768">
    <property type="entry name" value="TRANSTHYRETIN_1"/>
    <property type="match status" value="1"/>
</dbReference>
<evidence type="ECO:0000256" key="1">
    <source>
        <dbReference type="ARBA" id="ARBA00001043"/>
    </source>
</evidence>
<dbReference type="InterPro" id="IPR014306">
    <property type="entry name" value="Hydroxyisourate_hydrolase"/>
</dbReference>
<comment type="function">
    <text evidence="2">Catalyzes the hydrolysis of 5-hydroxyisourate (HIU) to 2-oxo-4-hydroxy-4-carboxy-5-ureidoimidazoline (OHCU).</text>
</comment>
<comment type="caution">
    <text evidence="9">The sequence shown here is derived from an EMBL/GenBank/DDBJ whole genome shotgun (WGS) entry which is preliminary data.</text>
</comment>
<evidence type="ECO:0000256" key="3">
    <source>
        <dbReference type="ARBA" id="ARBA00009850"/>
    </source>
</evidence>
<dbReference type="SUPFAM" id="SSF49472">
    <property type="entry name" value="Transthyretin (synonym: prealbumin)"/>
    <property type="match status" value="1"/>
</dbReference>
<dbReference type="PROSITE" id="PS00769">
    <property type="entry name" value="TRANSTHYRETIN_2"/>
    <property type="match status" value="1"/>
</dbReference>
<proteinExistence type="inferred from homology"/>
<evidence type="ECO:0000256" key="4">
    <source>
        <dbReference type="ARBA" id="ARBA00011881"/>
    </source>
</evidence>
<name>A0ABS3F6K3_9PROT</name>
<dbReference type="InterPro" id="IPR000895">
    <property type="entry name" value="Transthyretin/HIU_hydrolase"/>
</dbReference>
<dbReference type="EC" id="3.5.2.17" evidence="7"/>
<accession>A0ABS3F6K3</accession>
<evidence type="ECO:0000313" key="9">
    <source>
        <dbReference type="EMBL" id="MBO0334155.1"/>
    </source>
</evidence>
<evidence type="ECO:0000256" key="6">
    <source>
        <dbReference type="ARBA" id="ARBA00022801"/>
    </source>
</evidence>
<dbReference type="InterPro" id="IPR023419">
    <property type="entry name" value="Transthyretin_CS"/>
</dbReference>
<keyword evidence="10" id="KW-1185">Reference proteome</keyword>
<evidence type="ECO:0000313" key="10">
    <source>
        <dbReference type="Proteomes" id="UP000664761"/>
    </source>
</evidence>
<dbReference type="InterPro" id="IPR036817">
    <property type="entry name" value="Transthyretin/HIU_hydrolase_sf"/>
</dbReference>
<dbReference type="NCBIfam" id="TIGR02962">
    <property type="entry name" value="hdxy_isourate"/>
    <property type="match status" value="1"/>
</dbReference>
<organism evidence="9 10">
    <name type="scientific">Sneathiella sedimenti</name>
    <dbReference type="NCBI Taxonomy" id="2816034"/>
    <lineage>
        <taxon>Bacteria</taxon>
        <taxon>Pseudomonadati</taxon>
        <taxon>Pseudomonadota</taxon>
        <taxon>Alphaproteobacteria</taxon>
        <taxon>Sneathiellales</taxon>
        <taxon>Sneathiellaceae</taxon>
        <taxon>Sneathiella</taxon>
    </lineage>
</organism>
<keyword evidence="5 7" id="KW-0659">Purine metabolism</keyword>
<dbReference type="EMBL" id="JAFLNC010000003">
    <property type="protein sequence ID" value="MBO0334155.1"/>
    <property type="molecule type" value="Genomic_DNA"/>
</dbReference>
<sequence>MGKLTTHVLDTTAGAPGEGIQIELFRQTDNQWTLIETRRTNADGRCDEPLLEGDSFSQGQYELHFHVGPYFDQSGLVLPNPKFFDEVVLRFGIADAEEHYHVPLLISPFGYSTYRGS</sequence>
<evidence type="ECO:0000256" key="5">
    <source>
        <dbReference type="ARBA" id="ARBA00022631"/>
    </source>
</evidence>
<dbReference type="PRINTS" id="PR00189">
    <property type="entry name" value="TRNSTHYRETIN"/>
</dbReference>
<dbReference type="CDD" id="cd05822">
    <property type="entry name" value="TLP_HIUase"/>
    <property type="match status" value="1"/>
</dbReference>
<feature type="domain" description="Transthyretin/hydroxyisourate hydrolase" evidence="8">
    <location>
        <begin position="4"/>
        <end position="116"/>
    </location>
</feature>
<dbReference type="PANTHER" id="PTHR10395">
    <property type="entry name" value="URICASE AND TRANSTHYRETIN-RELATED"/>
    <property type="match status" value="1"/>
</dbReference>
<keyword evidence="6 7" id="KW-0378">Hydrolase</keyword>
<comment type="subunit">
    <text evidence="4 7">Homotetramer.</text>
</comment>
<dbReference type="InterPro" id="IPR023418">
    <property type="entry name" value="Thyroxine_BS"/>
</dbReference>
<dbReference type="Gene3D" id="2.60.40.180">
    <property type="entry name" value="Transthyretin/hydroxyisourate hydrolase domain"/>
    <property type="match status" value="1"/>
</dbReference>
<reference evidence="9 10" key="1">
    <citation type="submission" date="2021-03" db="EMBL/GenBank/DDBJ databases">
        <title>Sneathiella sp. CAU 1612 isolated from Kang Won-do.</title>
        <authorList>
            <person name="Kim W."/>
        </authorList>
    </citation>
    <scope>NUCLEOTIDE SEQUENCE [LARGE SCALE GENOMIC DNA]</scope>
    <source>
        <strain evidence="9 10">CAU 1612</strain>
    </source>
</reference>
<evidence type="ECO:0000256" key="2">
    <source>
        <dbReference type="ARBA" id="ARBA00002704"/>
    </source>
</evidence>
<protein>
    <recommendedName>
        <fullName evidence="7">5-hydroxyisourate hydrolase</fullName>
        <shortName evidence="7">HIU hydrolase</shortName>
        <shortName evidence="7">HIUHase</shortName>
        <ecNumber evidence="7">3.5.2.17</ecNumber>
    </recommendedName>
</protein>
<dbReference type="Pfam" id="PF00576">
    <property type="entry name" value="Transthyretin"/>
    <property type="match status" value="1"/>
</dbReference>
<dbReference type="RefSeq" id="WP_207045626.1">
    <property type="nucleotide sequence ID" value="NZ_JAFLNC010000003.1"/>
</dbReference>
<dbReference type="GO" id="GO:0033971">
    <property type="term" value="F:hydroxyisourate hydrolase activity"/>
    <property type="evidence" value="ECO:0007669"/>
    <property type="project" value="UniProtKB-EC"/>
</dbReference>
<gene>
    <name evidence="9" type="primary">uraH</name>
    <name evidence="9" type="ORF">J0X12_11040</name>
</gene>
<dbReference type="PANTHER" id="PTHR10395:SF7">
    <property type="entry name" value="5-HYDROXYISOURATE HYDROLASE"/>
    <property type="match status" value="1"/>
</dbReference>
<dbReference type="InterPro" id="IPR023416">
    <property type="entry name" value="Transthyretin/HIU_hydrolase_d"/>
</dbReference>
<comment type="similarity">
    <text evidence="3 7">Belongs to the transthyretin family. 5-hydroxyisourate hydrolase subfamily.</text>
</comment>